<proteinExistence type="predicted"/>
<organism evidence="1 2">
    <name type="scientific">Cognatiluteimonas sedimenti</name>
    <dbReference type="NCBI Taxonomy" id="2927791"/>
    <lineage>
        <taxon>Bacteria</taxon>
        <taxon>Pseudomonadati</taxon>
        <taxon>Pseudomonadota</taxon>
        <taxon>Gammaproteobacteria</taxon>
        <taxon>Lysobacterales</taxon>
        <taxon>Lysobacteraceae</taxon>
        <taxon>Cognatiluteimonas</taxon>
    </lineage>
</organism>
<name>A0ABT0A0V9_9GAMM</name>
<evidence type="ECO:0000313" key="2">
    <source>
        <dbReference type="Proteomes" id="UP001165423"/>
    </source>
</evidence>
<keyword evidence="2" id="KW-1185">Reference proteome</keyword>
<dbReference type="RefSeq" id="WP_243318516.1">
    <property type="nucleotide sequence ID" value="NZ_JALGCL010000001.1"/>
</dbReference>
<comment type="caution">
    <text evidence="1">The sequence shown here is derived from an EMBL/GenBank/DDBJ whole genome shotgun (WGS) entry which is preliminary data.</text>
</comment>
<accession>A0ABT0A0V9</accession>
<reference evidence="1 2" key="1">
    <citation type="submission" date="2022-03" db="EMBL/GenBank/DDBJ databases">
        <title>Luteimonas soily sp. nov., a novel bacterium isolated from the soil.</title>
        <authorList>
            <person name="Zhang X."/>
        </authorList>
    </citation>
    <scope>NUCLEOTIDE SEQUENCE [LARGE SCALE GENOMIC DNA]</scope>
    <source>
        <strain evidence="1 2">50</strain>
    </source>
</reference>
<dbReference type="Proteomes" id="UP001165423">
    <property type="component" value="Unassembled WGS sequence"/>
</dbReference>
<gene>
    <name evidence="1" type="ORF">MQC88_01325</name>
</gene>
<evidence type="ECO:0008006" key="3">
    <source>
        <dbReference type="Google" id="ProtNLM"/>
    </source>
</evidence>
<sequence>MKAGDPGDCAGYRIEFESSGPLLRVRVTGAGSYAATVDYWRQILAEVQARKPGGLLLVDELQGPALTAGEWQSLVDGTRQQGLETVRIAHVKPLGLQSVEHCEIYAREVGLEARVFDNETNARLWLRYGGA</sequence>
<dbReference type="EMBL" id="JALGCL010000001">
    <property type="protein sequence ID" value="MCJ0824613.1"/>
    <property type="molecule type" value="Genomic_DNA"/>
</dbReference>
<evidence type="ECO:0000313" key="1">
    <source>
        <dbReference type="EMBL" id="MCJ0824613.1"/>
    </source>
</evidence>
<protein>
    <recommendedName>
        <fullName evidence="3">STAS domain-containing protein</fullName>
    </recommendedName>
</protein>